<dbReference type="EMBL" id="AVOT02076671">
    <property type="protein sequence ID" value="MBW0564981.1"/>
    <property type="molecule type" value="Genomic_DNA"/>
</dbReference>
<dbReference type="Proteomes" id="UP000765509">
    <property type="component" value="Unassembled WGS sequence"/>
</dbReference>
<feature type="compositionally biased region" description="Acidic residues" evidence="1">
    <location>
        <begin position="107"/>
        <end position="116"/>
    </location>
</feature>
<evidence type="ECO:0000256" key="1">
    <source>
        <dbReference type="SAM" id="MobiDB-lite"/>
    </source>
</evidence>
<dbReference type="OrthoDB" id="2506837at2759"/>
<keyword evidence="3" id="KW-1185">Reference proteome</keyword>
<proteinExistence type="predicted"/>
<evidence type="ECO:0000313" key="3">
    <source>
        <dbReference type="Proteomes" id="UP000765509"/>
    </source>
</evidence>
<feature type="region of interest" description="Disordered" evidence="1">
    <location>
        <begin position="140"/>
        <end position="191"/>
    </location>
</feature>
<evidence type="ECO:0000313" key="2">
    <source>
        <dbReference type="EMBL" id="MBW0564981.1"/>
    </source>
</evidence>
<reference evidence="2" key="1">
    <citation type="submission" date="2021-03" db="EMBL/GenBank/DDBJ databases">
        <title>Draft genome sequence of rust myrtle Austropuccinia psidii MF-1, a brazilian biotype.</title>
        <authorList>
            <person name="Quecine M.C."/>
            <person name="Pachon D.M.R."/>
            <person name="Bonatelli M.L."/>
            <person name="Correr F.H."/>
            <person name="Franceschini L.M."/>
            <person name="Leite T.F."/>
            <person name="Margarido G.R.A."/>
            <person name="Almeida C.A."/>
            <person name="Ferrarezi J.A."/>
            <person name="Labate C.A."/>
        </authorList>
    </citation>
    <scope>NUCLEOTIDE SEQUENCE</scope>
    <source>
        <strain evidence="2">MF-1</strain>
    </source>
</reference>
<organism evidence="2 3">
    <name type="scientific">Austropuccinia psidii MF-1</name>
    <dbReference type="NCBI Taxonomy" id="1389203"/>
    <lineage>
        <taxon>Eukaryota</taxon>
        <taxon>Fungi</taxon>
        <taxon>Dikarya</taxon>
        <taxon>Basidiomycota</taxon>
        <taxon>Pucciniomycotina</taxon>
        <taxon>Pucciniomycetes</taxon>
        <taxon>Pucciniales</taxon>
        <taxon>Sphaerophragmiaceae</taxon>
        <taxon>Austropuccinia</taxon>
    </lineage>
</organism>
<comment type="caution">
    <text evidence="2">The sequence shown here is derived from an EMBL/GenBank/DDBJ whole genome shotgun (WGS) entry which is preliminary data.</text>
</comment>
<feature type="compositionally biased region" description="Basic and acidic residues" evidence="1">
    <location>
        <begin position="175"/>
        <end position="191"/>
    </location>
</feature>
<protein>
    <submittedName>
        <fullName evidence="2">Uncharacterized protein</fullName>
    </submittedName>
</protein>
<sequence length="191" mass="22307">MHESDKLAGALPPLCPLCRPRVPINSKFKKTSKQVPVDVYPTNWFNNLDHVQQFSIANTRQVAFIPTNDISMRKQLNPSKKLCDKAFNEKFWHVVTEPYDLSHEIVESSEDDNDKDDSERNELSDGDIIDLYSLEEYESDDVNVENTKENQDSQVRWTPDVDDKMVDAFNQPQRNRPEDFFKEGFKPRVRQ</sequence>
<gene>
    <name evidence="2" type="ORF">O181_104696</name>
</gene>
<name>A0A9Q3PLM2_9BASI</name>
<accession>A0A9Q3PLM2</accession>
<dbReference type="AlphaFoldDB" id="A0A9Q3PLM2"/>
<feature type="region of interest" description="Disordered" evidence="1">
    <location>
        <begin position="103"/>
        <end position="125"/>
    </location>
</feature>